<feature type="region of interest" description="Disordered" evidence="1">
    <location>
        <begin position="244"/>
        <end position="268"/>
    </location>
</feature>
<keyword evidence="3" id="KW-1185">Reference proteome</keyword>
<proteinExistence type="predicted"/>
<name>A0AA38VCC5_9PEZI</name>
<dbReference type="InterPro" id="IPR011990">
    <property type="entry name" value="TPR-like_helical_dom_sf"/>
</dbReference>
<dbReference type="Proteomes" id="UP001174694">
    <property type="component" value="Unassembled WGS sequence"/>
</dbReference>
<gene>
    <name evidence="2" type="ORF">NKR23_g9224</name>
</gene>
<sequence>MRAPITTFTTPLRGATRPLCRGCLLLSLRTATVNFTQPRNAIRPAIRHYATGRAAQLSARGSQRSTERLVFSPGDVPPLEFWQRAIKSWALDEAEMQGMTAEDCMNAARRYVAIVTQRESSWRPTLEKDHGLTPRKLHVVGGLLLQGSAPAQWRLGTHMLSSASELGHAPSTVTLASFAARSAQAPESLLFRRAQARLDDLVRDCRRGPGPDALTLRGMILAARGQDAAALRAFADAERQAVESAEGDAVAEGSGGAEDDVLRKEGPRPKRWQWEASCMLGRARVLLRMGRRAEAEAALRTAAAELDSPEGCLELARVLPAESPEREAYLAKAAVSGLAEASAELAKMEEAKAQEVGAEERAEHERWAEEWRLLAS</sequence>
<evidence type="ECO:0000256" key="1">
    <source>
        <dbReference type="SAM" id="MobiDB-lite"/>
    </source>
</evidence>
<comment type="caution">
    <text evidence="2">The sequence shown here is derived from an EMBL/GenBank/DDBJ whole genome shotgun (WGS) entry which is preliminary data.</text>
</comment>
<protein>
    <submittedName>
        <fullName evidence="2">Uncharacterized protein</fullName>
    </submittedName>
</protein>
<dbReference type="Gene3D" id="1.25.40.10">
    <property type="entry name" value="Tetratricopeptide repeat domain"/>
    <property type="match status" value="1"/>
</dbReference>
<dbReference type="AlphaFoldDB" id="A0AA38VCC5"/>
<evidence type="ECO:0000313" key="3">
    <source>
        <dbReference type="Proteomes" id="UP001174694"/>
    </source>
</evidence>
<dbReference type="EMBL" id="JANBVO010000035">
    <property type="protein sequence ID" value="KAJ9137256.1"/>
    <property type="molecule type" value="Genomic_DNA"/>
</dbReference>
<accession>A0AA38VCC5</accession>
<reference evidence="2" key="1">
    <citation type="submission" date="2022-07" db="EMBL/GenBank/DDBJ databases">
        <title>Fungi with potential for degradation of polypropylene.</title>
        <authorList>
            <person name="Gostincar C."/>
        </authorList>
    </citation>
    <scope>NUCLEOTIDE SEQUENCE</scope>
    <source>
        <strain evidence="2">EXF-13308</strain>
    </source>
</reference>
<evidence type="ECO:0000313" key="2">
    <source>
        <dbReference type="EMBL" id="KAJ9137256.1"/>
    </source>
</evidence>
<organism evidence="2 3">
    <name type="scientific">Pleurostoma richardsiae</name>
    <dbReference type="NCBI Taxonomy" id="41990"/>
    <lineage>
        <taxon>Eukaryota</taxon>
        <taxon>Fungi</taxon>
        <taxon>Dikarya</taxon>
        <taxon>Ascomycota</taxon>
        <taxon>Pezizomycotina</taxon>
        <taxon>Sordariomycetes</taxon>
        <taxon>Sordariomycetidae</taxon>
        <taxon>Calosphaeriales</taxon>
        <taxon>Pleurostomataceae</taxon>
        <taxon>Pleurostoma</taxon>
    </lineage>
</organism>